<keyword evidence="2" id="KW-1185">Reference proteome</keyword>
<proteinExistence type="predicted"/>
<protein>
    <submittedName>
        <fullName evidence="1">Uncharacterized protein</fullName>
    </submittedName>
</protein>
<comment type="caution">
    <text evidence="1">The sequence shown here is derived from an EMBL/GenBank/DDBJ whole genome shotgun (WGS) entry which is preliminary data.</text>
</comment>
<sequence length="121" mass="14017">MGFYPCRIVERSGDRAYNVEIDGLIQRKRTDQLRTQLEEKGYFNINYNTIQLLTHKDSELSHNTSVIDDTSDLSSTKYVRLWIYDISATYSDDPKRIKSPTELRINPKVFLCGPRSDIPVA</sequence>
<gene>
    <name evidence="1" type="ORF">RF11_05154</name>
</gene>
<evidence type="ECO:0000313" key="1">
    <source>
        <dbReference type="EMBL" id="KII65502.1"/>
    </source>
</evidence>
<dbReference type="EMBL" id="JWZT01003805">
    <property type="protein sequence ID" value="KII65502.1"/>
    <property type="molecule type" value="Genomic_DNA"/>
</dbReference>
<evidence type="ECO:0000313" key="2">
    <source>
        <dbReference type="Proteomes" id="UP000031668"/>
    </source>
</evidence>
<reference evidence="1 2" key="1">
    <citation type="journal article" date="2014" name="Genome Biol. Evol.">
        <title>The genome of the myxosporean Thelohanellus kitauei shows adaptations to nutrient acquisition within its fish host.</title>
        <authorList>
            <person name="Yang Y."/>
            <person name="Xiong J."/>
            <person name="Zhou Z."/>
            <person name="Huo F."/>
            <person name="Miao W."/>
            <person name="Ran C."/>
            <person name="Liu Y."/>
            <person name="Zhang J."/>
            <person name="Feng J."/>
            <person name="Wang M."/>
            <person name="Wang M."/>
            <person name="Wang L."/>
            <person name="Yao B."/>
        </authorList>
    </citation>
    <scope>NUCLEOTIDE SEQUENCE [LARGE SCALE GENOMIC DNA]</scope>
    <source>
        <strain evidence="1">Wuqing</strain>
    </source>
</reference>
<dbReference type="Proteomes" id="UP000031668">
    <property type="component" value="Unassembled WGS sequence"/>
</dbReference>
<dbReference type="AlphaFoldDB" id="A0A0C2MV18"/>
<accession>A0A0C2MV18</accession>
<name>A0A0C2MV18_THEKT</name>
<organism evidence="1 2">
    <name type="scientific">Thelohanellus kitauei</name>
    <name type="common">Myxosporean</name>
    <dbReference type="NCBI Taxonomy" id="669202"/>
    <lineage>
        <taxon>Eukaryota</taxon>
        <taxon>Metazoa</taxon>
        <taxon>Cnidaria</taxon>
        <taxon>Myxozoa</taxon>
        <taxon>Myxosporea</taxon>
        <taxon>Bivalvulida</taxon>
        <taxon>Platysporina</taxon>
        <taxon>Myxobolidae</taxon>
        <taxon>Thelohanellus</taxon>
    </lineage>
</organism>